<comment type="caution">
    <text evidence="2">The sequence shown here is derived from an EMBL/GenBank/DDBJ whole genome shotgun (WGS) entry which is preliminary data.</text>
</comment>
<name>A0A9P9A5S3_9PEZI</name>
<sequence>MTDQPTPTTAGVSCFTIPRTLASPKDFDTLVEKYKSFRLLSLQLSPESFGSTYAREAAFTPEAWTSRITNLLATTIVAVSDPPEPARTKEAEPLLSHEWLASLTLIGPLEPSKAHTMFQTELPTDSKVVDFNGSGDGGMKWHYILNAMYVVPLARGRGISGEILKFAKKTAKREVRGNPMRILLVVDHDNEAAQHTYKRAGFEEVHRYTIDAVRVGRDSKTKAVVMRWDLEAPRLNTLP</sequence>
<evidence type="ECO:0000259" key="1">
    <source>
        <dbReference type="PROSITE" id="PS51186"/>
    </source>
</evidence>
<feature type="domain" description="N-acetyltransferase" evidence="1">
    <location>
        <begin position="86"/>
        <end position="231"/>
    </location>
</feature>
<dbReference type="Pfam" id="PF00583">
    <property type="entry name" value="Acetyltransf_1"/>
    <property type="match status" value="1"/>
</dbReference>
<dbReference type="GO" id="GO:0016747">
    <property type="term" value="F:acyltransferase activity, transferring groups other than amino-acyl groups"/>
    <property type="evidence" value="ECO:0007669"/>
    <property type="project" value="InterPro"/>
</dbReference>
<organism evidence="2 3">
    <name type="scientific">Plectosphaerella plurivora</name>
    <dbReference type="NCBI Taxonomy" id="936078"/>
    <lineage>
        <taxon>Eukaryota</taxon>
        <taxon>Fungi</taxon>
        <taxon>Dikarya</taxon>
        <taxon>Ascomycota</taxon>
        <taxon>Pezizomycotina</taxon>
        <taxon>Sordariomycetes</taxon>
        <taxon>Hypocreomycetidae</taxon>
        <taxon>Glomerellales</taxon>
        <taxon>Plectosphaerellaceae</taxon>
        <taxon>Plectosphaerella</taxon>
    </lineage>
</organism>
<gene>
    <name evidence="2" type="ORF">F5X68DRAFT_245578</name>
</gene>
<dbReference type="PROSITE" id="PS51186">
    <property type="entry name" value="GNAT"/>
    <property type="match status" value="1"/>
</dbReference>
<dbReference type="SUPFAM" id="SSF55729">
    <property type="entry name" value="Acyl-CoA N-acyltransferases (Nat)"/>
    <property type="match status" value="1"/>
</dbReference>
<dbReference type="EMBL" id="JAGSXJ010000022">
    <property type="protein sequence ID" value="KAH6677840.1"/>
    <property type="molecule type" value="Genomic_DNA"/>
</dbReference>
<evidence type="ECO:0000313" key="2">
    <source>
        <dbReference type="EMBL" id="KAH6677840.1"/>
    </source>
</evidence>
<reference evidence="2" key="1">
    <citation type="journal article" date="2021" name="Nat. Commun.">
        <title>Genetic determinants of endophytism in the Arabidopsis root mycobiome.</title>
        <authorList>
            <person name="Mesny F."/>
            <person name="Miyauchi S."/>
            <person name="Thiergart T."/>
            <person name="Pickel B."/>
            <person name="Atanasova L."/>
            <person name="Karlsson M."/>
            <person name="Huettel B."/>
            <person name="Barry K.W."/>
            <person name="Haridas S."/>
            <person name="Chen C."/>
            <person name="Bauer D."/>
            <person name="Andreopoulos W."/>
            <person name="Pangilinan J."/>
            <person name="LaButti K."/>
            <person name="Riley R."/>
            <person name="Lipzen A."/>
            <person name="Clum A."/>
            <person name="Drula E."/>
            <person name="Henrissat B."/>
            <person name="Kohler A."/>
            <person name="Grigoriev I.V."/>
            <person name="Martin F.M."/>
            <person name="Hacquard S."/>
        </authorList>
    </citation>
    <scope>NUCLEOTIDE SEQUENCE</scope>
    <source>
        <strain evidence="2">MPI-SDFR-AT-0117</strain>
    </source>
</reference>
<dbReference type="AlphaFoldDB" id="A0A9P9A5S3"/>
<dbReference type="Gene3D" id="3.40.630.30">
    <property type="match status" value="1"/>
</dbReference>
<keyword evidence="3" id="KW-1185">Reference proteome</keyword>
<dbReference type="OrthoDB" id="41532at2759"/>
<accession>A0A9P9A5S3</accession>
<proteinExistence type="predicted"/>
<dbReference type="Proteomes" id="UP000770015">
    <property type="component" value="Unassembled WGS sequence"/>
</dbReference>
<dbReference type="InterPro" id="IPR000182">
    <property type="entry name" value="GNAT_dom"/>
</dbReference>
<evidence type="ECO:0000313" key="3">
    <source>
        <dbReference type="Proteomes" id="UP000770015"/>
    </source>
</evidence>
<protein>
    <recommendedName>
        <fullName evidence="1">N-acetyltransferase domain-containing protein</fullName>
    </recommendedName>
</protein>
<dbReference type="InterPro" id="IPR016181">
    <property type="entry name" value="Acyl_CoA_acyltransferase"/>
</dbReference>